<evidence type="ECO:0000313" key="20">
    <source>
        <dbReference type="EMBL" id="KAF5530935.1"/>
    </source>
</evidence>
<dbReference type="InterPro" id="IPR036008">
    <property type="entry name" value="Aconitase_4Fe-4S_dom"/>
</dbReference>
<evidence type="ECO:0000256" key="10">
    <source>
        <dbReference type="ARBA" id="ARBA00023004"/>
    </source>
</evidence>
<dbReference type="Gene3D" id="3.20.19.10">
    <property type="entry name" value="Aconitase, domain 4"/>
    <property type="match status" value="1"/>
</dbReference>
<evidence type="ECO:0000313" key="21">
    <source>
        <dbReference type="Proteomes" id="UP000522262"/>
    </source>
</evidence>
<keyword evidence="8 17" id="KW-0479">Metal-binding</keyword>
<evidence type="ECO:0000256" key="12">
    <source>
        <dbReference type="ARBA" id="ARBA00023128"/>
    </source>
</evidence>
<comment type="subcellular location">
    <subcellularLocation>
        <location evidence="2 17">Mitochondrion</location>
    </subcellularLocation>
</comment>
<dbReference type="Proteomes" id="UP000522262">
    <property type="component" value="Unassembled WGS sequence"/>
</dbReference>
<dbReference type="InterPro" id="IPR001030">
    <property type="entry name" value="Acoase/IPM_deHydtase_lsu_aba"/>
</dbReference>
<comment type="pathway">
    <text evidence="3 17">Amino-acid biosynthesis; L-lysine biosynthesis via AAA pathway; L-alpha-aminoadipate from 2-oxoglutarate: step 3/5.</text>
</comment>
<evidence type="ECO:0000256" key="4">
    <source>
        <dbReference type="ARBA" id="ARBA00007185"/>
    </source>
</evidence>
<evidence type="ECO:0000256" key="2">
    <source>
        <dbReference type="ARBA" id="ARBA00004173"/>
    </source>
</evidence>
<evidence type="ECO:0000256" key="13">
    <source>
        <dbReference type="ARBA" id="ARBA00023154"/>
    </source>
</evidence>
<evidence type="ECO:0000256" key="11">
    <source>
        <dbReference type="ARBA" id="ARBA00023014"/>
    </source>
</evidence>
<dbReference type="InterPro" id="IPR004418">
    <property type="entry name" value="Homoaconitase_mito"/>
</dbReference>
<evidence type="ECO:0000256" key="1">
    <source>
        <dbReference type="ARBA" id="ARBA00003422"/>
    </source>
</evidence>
<dbReference type="Pfam" id="PF00330">
    <property type="entry name" value="Aconitase"/>
    <property type="match status" value="1"/>
</dbReference>
<evidence type="ECO:0000256" key="6">
    <source>
        <dbReference type="ARBA" id="ARBA00021560"/>
    </source>
</evidence>
<keyword evidence="11 17" id="KW-0411">Iron-sulfur</keyword>
<dbReference type="NCBIfam" id="TIGR00139">
    <property type="entry name" value="h_aconitase"/>
    <property type="match status" value="1"/>
</dbReference>
<dbReference type="InterPro" id="IPR050067">
    <property type="entry name" value="IPM_dehydratase_rel_enz"/>
</dbReference>
<evidence type="ECO:0000256" key="9">
    <source>
        <dbReference type="ARBA" id="ARBA00022946"/>
    </source>
</evidence>
<protein>
    <recommendedName>
        <fullName evidence="6 17">Homoaconitase, mitochondrial</fullName>
        <ecNumber evidence="5 17">4.2.1.36</ecNumber>
    </recommendedName>
    <alternativeName>
        <fullName evidence="16 17">Homoaconitate hydratase</fullName>
    </alternativeName>
</protein>
<sequence>MVAFRRAVALNAVAAARLQTRTLISRSRSIAIATQHCAYTSPSARRQYAFHSQLENSSTPTPSAFQYQQRTPVIENPQTLVEKIAQRHAVGLPPGKKVKQSDYIALSPMHMMTHDNSFPVMSKFVTGLGASKIHDPRQPVFTLDHDVSNRTEANLRKYSLIREFAEKHGITNYPAGRGIGHQIMIEEGYAWPQSVSVASDSHSNMYGGVGCLGTAVVRTDAAAVWATGQTWWQVPPVAKVTFTGILPPGVTGKDVIIALCGLFRDDQVLNHAIEFAGGEGLTIDERLTISNMTTEWGALAGVFPVDDLLISWYRAKATTNAMFNGSSKDRINHKRIDELDQNRLSADPGAKYAKELYLNLSTLSPIVSGPNSVKVATPLHKLEAENIPVNKAYLVSCTNSRASDIAAAARVFREAAKEGKPAKVAPGVEFYISAASIPEQKIAEEAGDWQVLVEAGAIPMISGCGQCIGLGKGLLEPGEVGISASNRNFKGRMGSTSAKAYLSSPEIVAASALQGKIAGPGWYQKPEGVEKVIIGEGSGDFVADKALSIEDALDKIINEADALIAAAENSEGAAEEASPAASEEESLTEILPGFPEKVEGEIVFCDSDNINTDGIYPGKYTYEDNISTEKMAEVCMENYDTEFGKIAKSGDILVTGFNFGCGSSREQAATALLAKKIPLVVSGSFGNIFSRNSINNALMGVEVPRLVERLRETYKNDTEKPLTRRTGWKFVWDVRRSKVVVTEKDGKQWEQKVGELPANVQEIIAKGGLEKWVKSKIEA</sequence>
<evidence type="ECO:0000256" key="15">
    <source>
        <dbReference type="ARBA" id="ARBA00029338"/>
    </source>
</evidence>
<dbReference type="FunFam" id="3.30.499.10:FF:000013">
    <property type="entry name" value="Homoaconitase, mitochondrial"/>
    <property type="match status" value="1"/>
</dbReference>
<dbReference type="PROSITE" id="PS00450">
    <property type="entry name" value="ACONITASE_1"/>
    <property type="match status" value="1"/>
</dbReference>
<organism evidence="20 21">
    <name type="scientific">Fusarium mexicanum</name>
    <dbReference type="NCBI Taxonomy" id="751941"/>
    <lineage>
        <taxon>Eukaryota</taxon>
        <taxon>Fungi</taxon>
        <taxon>Dikarya</taxon>
        <taxon>Ascomycota</taxon>
        <taxon>Pezizomycotina</taxon>
        <taxon>Sordariomycetes</taxon>
        <taxon>Hypocreomycetidae</taxon>
        <taxon>Hypocreales</taxon>
        <taxon>Nectriaceae</taxon>
        <taxon>Fusarium</taxon>
        <taxon>Fusarium fujikuroi species complex</taxon>
    </lineage>
</organism>
<dbReference type="InterPro" id="IPR015931">
    <property type="entry name" value="Acnase/IPM_dHydase_lsu_aba_1/3"/>
</dbReference>
<dbReference type="InterPro" id="IPR039386">
    <property type="entry name" value="Homoaconitase_swivel"/>
</dbReference>
<evidence type="ECO:0000256" key="17">
    <source>
        <dbReference type="RuleBase" id="RU362038"/>
    </source>
</evidence>
<feature type="domain" description="Aconitase A/isopropylmalate dehydratase small subunit swivel" evidence="19">
    <location>
        <begin position="581"/>
        <end position="705"/>
    </location>
</feature>
<keyword evidence="7 17" id="KW-0028">Amino-acid biosynthesis</keyword>
<dbReference type="InterPro" id="IPR015928">
    <property type="entry name" value="Aconitase/3IPM_dehydase_swvl"/>
</dbReference>
<dbReference type="EMBL" id="JAAOAM010000442">
    <property type="protein sequence ID" value="KAF5530935.1"/>
    <property type="molecule type" value="Genomic_DNA"/>
</dbReference>
<evidence type="ECO:0000256" key="14">
    <source>
        <dbReference type="ARBA" id="ARBA00023239"/>
    </source>
</evidence>
<keyword evidence="13 17" id="KW-0457">Lysine biosynthesis</keyword>
<dbReference type="InterPro" id="IPR000573">
    <property type="entry name" value="AconitaseA/IPMdHydase_ssu_swvl"/>
</dbReference>
<dbReference type="SUPFAM" id="SSF53732">
    <property type="entry name" value="Aconitase iron-sulfur domain"/>
    <property type="match status" value="1"/>
</dbReference>
<evidence type="ECO:0000256" key="5">
    <source>
        <dbReference type="ARBA" id="ARBA00012022"/>
    </source>
</evidence>
<accession>A0A8H5MK67</accession>
<evidence type="ECO:0000256" key="8">
    <source>
        <dbReference type="ARBA" id="ARBA00022723"/>
    </source>
</evidence>
<dbReference type="PANTHER" id="PTHR43822">
    <property type="entry name" value="HOMOACONITASE, MITOCHONDRIAL-RELATED"/>
    <property type="match status" value="1"/>
</dbReference>
<dbReference type="InterPro" id="IPR018136">
    <property type="entry name" value="Aconitase_4Fe-4S_BS"/>
</dbReference>
<dbReference type="GO" id="GO:0019878">
    <property type="term" value="P:lysine biosynthetic process via aminoadipic acid"/>
    <property type="evidence" value="ECO:0007669"/>
    <property type="project" value="UniProtKB-UniRule"/>
</dbReference>
<dbReference type="GO" id="GO:0051539">
    <property type="term" value="F:4 iron, 4 sulfur cluster binding"/>
    <property type="evidence" value="ECO:0007669"/>
    <property type="project" value="UniProtKB-UniRule"/>
</dbReference>
<dbReference type="Gene3D" id="3.30.499.10">
    <property type="entry name" value="Aconitase, domain 3"/>
    <property type="match status" value="2"/>
</dbReference>
<dbReference type="GO" id="GO:0005739">
    <property type="term" value="C:mitochondrion"/>
    <property type="evidence" value="ECO:0007669"/>
    <property type="project" value="UniProtKB-SubCell"/>
</dbReference>
<evidence type="ECO:0000259" key="18">
    <source>
        <dbReference type="Pfam" id="PF00330"/>
    </source>
</evidence>
<evidence type="ECO:0000259" key="19">
    <source>
        <dbReference type="Pfam" id="PF00694"/>
    </source>
</evidence>
<gene>
    <name evidence="20" type="ORF">FMEXI_13246</name>
</gene>
<comment type="caution">
    <text evidence="20">The sequence shown here is derived from an EMBL/GenBank/DDBJ whole genome shotgun (WGS) entry which is preliminary data.</text>
</comment>
<keyword evidence="9 17" id="KW-0809">Transit peptide</keyword>
<dbReference type="Pfam" id="PF00694">
    <property type="entry name" value="Aconitase_C"/>
    <property type="match status" value="1"/>
</dbReference>
<comment type="cofactor">
    <cofactor evidence="17">
        <name>[4Fe-4S] cluster</name>
        <dbReference type="ChEBI" id="CHEBI:49883"/>
    </cofactor>
    <text evidence="17">Binds 1 [4Fe-4S] cluster per subunit.</text>
</comment>
<comment type="similarity">
    <text evidence="4 17">Belongs to the aconitase/IPM isomerase family.</text>
</comment>
<reference evidence="20 21" key="1">
    <citation type="submission" date="2020-05" db="EMBL/GenBank/DDBJ databases">
        <title>Identification and distribution of gene clusters putatively required for synthesis of sphingolipid metabolism inhibitors in phylogenetically diverse species of the filamentous fungus Fusarium.</title>
        <authorList>
            <person name="Kim H.-S."/>
            <person name="Busman M."/>
            <person name="Brown D.W."/>
            <person name="Divon H."/>
            <person name="Uhlig S."/>
            <person name="Proctor R.H."/>
        </authorList>
    </citation>
    <scope>NUCLEOTIDE SEQUENCE [LARGE SCALE GENOMIC DNA]</scope>
    <source>
        <strain evidence="20 21">NRRL 53147</strain>
    </source>
</reference>
<dbReference type="CDD" id="cd01674">
    <property type="entry name" value="Homoaconitase_Swivel"/>
    <property type="match status" value="1"/>
</dbReference>
<comment type="catalytic activity">
    <reaction evidence="15 17">
        <text>(2R,3S)-homoisocitrate = cis-homoaconitate + H2O</text>
        <dbReference type="Rhea" id="RHEA:15485"/>
        <dbReference type="ChEBI" id="CHEBI:15377"/>
        <dbReference type="ChEBI" id="CHEBI:15404"/>
        <dbReference type="ChEBI" id="CHEBI:58174"/>
        <dbReference type="EC" id="4.2.1.36"/>
    </reaction>
</comment>
<evidence type="ECO:0000256" key="3">
    <source>
        <dbReference type="ARBA" id="ARBA00005106"/>
    </source>
</evidence>
<evidence type="ECO:0000256" key="16">
    <source>
        <dbReference type="ARBA" id="ARBA00032706"/>
    </source>
</evidence>
<dbReference type="PRINTS" id="PR00415">
    <property type="entry name" value="ACONITASE"/>
</dbReference>
<keyword evidence="10 17" id="KW-0408">Iron</keyword>
<dbReference type="EC" id="4.2.1.36" evidence="5 17"/>
<keyword evidence="14 17" id="KW-0456">Lyase</keyword>
<dbReference type="AlphaFoldDB" id="A0A8H5MK67"/>
<feature type="domain" description="Aconitase/3-isopropylmalate dehydratase large subunit alpha/beta/alpha" evidence="18">
    <location>
        <begin position="82"/>
        <end position="515"/>
    </location>
</feature>
<dbReference type="PANTHER" id="PTHR43822:SF2">
    <property type="entry name" value="HOMOACONITASE, MITOCHONDRIAL"/>
    <property type="match status" value="1"/>
</dbReference>
<dbReference type="GO" id="GO:0004409">
    <property type="term" value="F:homoaconitate hydratase activity"/>
    <property type="evidence" value="ECO:0007669"/>
    <property type="project" value="UniProtKB-UniRule"/>
</dbReference>
<comment type="function">
    <text evidence="1 17">Catalyzes the reversible hydration of cis-homoaconitate to (2R,3S)-homoisocitrate, a step in the alpha-aminoadipate pathway for lysine biosynthesis.</text>
</comment>
<name>A0A8H5MK67_9HYPO</name>
<dbReference type="UniPathway" id="UPA00033">
    <property type="reaction ID" value="UER01027"/>
</dbReference>
<keyword evidence="12 17" id="KW-0496">Mitochondrion</keyword>
<keyword evidence="21" id="KW-1185">Reference proteome</keyword>
<dbReference type="GO" id="GO:0046872">
    <property type="term" value="F:metal ion binding"/>
    <property type="evidence" value="ECO:0007669"/>
    <property type="project" value="UniProtKB-UniRule"/>
</dbReference>
<dbReference type="SUPFAM" id="SSF52016">
    <property type="entry name" value="LeuD/IlvD-like"/>
    <property type="match status" value="1"/>
</dbReference>
<evidence type="ECO:0000256" key="7">
    <source>
        <dbReference type="ARBA" id="ARBA00022605"/>
    </source>
</evidence>
<proteinExistence type="inferred from homology"/>